<keyword evidence="1" id="KW-1133">Transmembrane helix</keyword>
<name>A0A8S1UG15_PAROT</name>
<keyword evidence="1" id="KW-0812">Transmembrane</keyword>
<dbReference type="EMBL" id="CAJJDP010000042">
    <property type="protein sequence ID" value="CAD8162632.1"/>
    <property type="molecule type" value="Genomic_DNA"/>
</dbReference>
<evidence type="ECO:0000313" key="2">
    <source>
        <dbReference type="EMBL" id="CAD8162632.1"/>
    </source>
</evidence>
<protein>
    <submittedName>
        <fullName evidence="2">Uncharacterized protein</fullName>
    </submittedName>
</protein>
<feature type="transmembrane region" description="Helical" evidence="1">
    <location>
        <begin position="327"/>
        <end position="350"/>
    </location>
</feature>
<accession>A0A8S1UG15</accession>
<reference evidence="2" key="1">
    <citation type="submission" date="2021-01" db="EMBL/GenBank/DDBJ databases">
        <authorList>
            <consortium name="Genoscope - CEA"/>
            <person name="William W."/>
        </authorList>
    </citation>
    <scope>NUCLEOTIDE SEQUENCE</scope>
</reference>
<sequence length="361" mass="42728">MKKIPFFKHEDQFLFYIKLGQNQTELICQECAQEPKYGRLDTNQFKQLIGNIEQIGDSINNQKIEQNERGLHQYILDLNKNNCKELNIVLLNILNGIKRETKNLNEEQCIQSLKFNEQFKTIDHCKSELMDLSQLLYFEEQILSDYYKLKIINKIESTQNKRICCLKPIFLSNRDGLSGFNFRSKVKGKSNLLMIFNLKVDILLAGIHLVNEIIIQILMFKTTHCHLSCFLILMMKYILQRETNKHMPFTATNHMDLYLVLAMICTSDQIFKVDHQPLDILIGVKINMLLKIHIYLGNQLQTQKNVRYLKCYLYECIKKYNIQQTQYYNLLCLVQQNFVIMFVSLIYYAILNQNRTLQVYS</sequence>
<feature type="transmembrane region" description="Helical" evidence="1">
    <location>
        <begin position="217"/>
        <end position="239"/>
    </location>
</feature>
<evidence type="ECO:0000256" key="1">
    <source>
        <dbReference type="SAM" id="Phobius"/>
    </source>
</evidence>
<keyword evidence="1" id="KW-0472">Membrane</keyword>
<proteinExistence type="predicted"/>
<keyword evidence="3" id="KW-1185">Reference proteome</keyword>
<gene>
    <name evidence="2" type="ORF">POCTA_138.1.T0420048</name>
</gene>
<organism evidence="2 3">
    <name type="scientific">Paramecium octaurelia</name>
    <dbReference type="NCBI Taxonomy" id="43137"/>
    <lineage>
        <taxon>Eukaryota</taxon>
        <taxon>Sar</taxon>
        <taxon>Alveolata</taxon>
        <taxon>Ciliophora</taxon>
        <taxon>Intramacronucleata</taxon>
        <taxon>Oligohymenophorea</taxon>
        <taxon>Peniculida</taxon>
        <taxon>Parameciidae</taxon>
        <taxon>Paramecium</taxon>
    </lineage>
</organism>
<dbReference type="AlphaFoldDB" id="A0A8S1UG15"/>
<evidence type="ECO:0000313" key="3">
    <source>
        <dbReference type="Proteomes" id="UP000683925"/>
    </source>
</evidence>
<dbReference type="Proteomes" id="UP000683925">
    <property type="component" value="Unassembled WGS sequence"/>
</dbReference>
<comment type="caution">
    <text evidence="2">The sequence shown here is derived from an EMBL/GenBank/DDBJ whole genome shotgun (WGS) entry which is preliminary data.</text>
</comment>